<evidence type="ECO:0000256" key="7">
    <source>
        <dbReference type="ARBA" id="ARBA00022927"/>
    </source>
</evidence>
<dbReference type="NCBIfam" id="NF002350">
    <property type="entry name" value="PRK01315.1"/>
    <property type="match status" value="1"/>
</dbReference>
<comment type="subcellular location">
    <subcellularLocation>
        <location evidence="1">Cell membrane</location>
        <topology evidence="1">Multi-pass membrane protein</topology>
    </subcellularLocation>
    <subcellularLocation>
        <location evidence="16">Membrane</location>
        <topology evidence="16">Multi-pass membrane protein</topology>
    </subcellularLocation>
</comment>
<comment type="similarity">
    <text evidence="2">Belongs to the OXA1/ALB3/YidC family. Type 1 subfamily.</text>
</comment>
<dbReference type="GO" id="GO:0032977">
    <property type="term" value="F:membrane insertase activity"/>
    <property type="evidence" value="ECO:0007669"/>
    <property type="project" value="InterPro"/>
</dbReference>
<evidence type="ECO:0000256" key="12">
    <source>
        <dbReference type="ARBA" id="ARBA00026028"/>
    </source>
</evidence>
<evidence type="ECO:0000256" key="15">
    <source>
        <dbReference type="ARBA" id="ARBA00033342"/>
    </source>
</evidence>
<dbReference type="Proteomes" id="UP000245166">
    <property type="component" value="Unassembled WGS sequence"/>
</dbReference>
<feature type="domain" description="Membrane insertase YidC/Oxa/ALB C-terminal" evidence="19">
    <location>
        <begin position="38"/>
        <end position="258"/>
    </location>
</feature>
<feature type="transmembrane region" description="Helical" evidence="18">
    <location>
        <begin position="175"/>
        <end position="194"/>
    </location>
</feature>
<evidence type="ECO:0000256" key="14">
    <source>
        <dbReference type="ARBA" id="ARBA00033245"/>
    </source>
</evidence>
<keyword evidence="21" id="KW-1185">Reference proteome</keyword>
<evidence type="ECO:0000313" key="20">
    <source>
        <dbReference type="EMBL" id="PWD51125.1"/>
    </source>
</evidence>
<dbReference type="GO" id="GO:0051205">
    <property type="term" value="P:protein insertion into membrane"/>
    <property type="evidence" value="ECO:0007669"/>
    <property type="project" value="TreeGrafter"/>
</dbReference>
<keyword evidence="5" id="KW-1003">Cell membrane</keyword>
<feature type="compositionally biased region" description="Basic and acidic residues" evidence="17">
    <location>
        <begin position="285"/>
        <end position="295"/>
    </location>
</feature>
<dbReference type="GO" id="GO:0015031">
    <property type="term" value="P:protein transport"/>
    <property type="evidence" value="ECO:0007669"/>
    <property type="project" value="UniProtKB-KW"/>
</dbReference>
<reference evidence="20 21" key="1">
    <citation type="submission" date="2018-03" db="EMBL/GenBank/DDBJ databases">
        <title>Genome assembly of novel Miniimonas species PCH200.</title>
        <authorList>
            <person name="Thakur V."/>
            <person name="Kumar V."/>
            <person name="Singh D."/>
        </authorList>
    </citation>
    <scope>NUCLEOTIDE SEQUENCE [LARGE SCALE GENOMIC DNA]</scope>
    <source>
        <strain evidence="20 21">PCH200</strain>
    </source>
</reference>
<accession>A0A2U1ZVV8</accession>
<dbReference type="CDD" id="cd20070">
    <property type="entry name" value="5TM_YidC_Alb3"/>
    <property type="match status" value="1"/>
</dbReference>
<dbReference type="RefSeq" id="WP_109229506.1">
    <property type="nucleotide sequence ID" value="NZ_PYHR01000002.1"/>
</dbReference>
<organism evidence="20 21">
    <name type="scientific">Serinibacter arcticus</name>
    <dbReference type="NCBI Taxonomy" id="1655435"/>
    <lineage>
        <taxon>Bacteria</taxon>
        <taxon>Bacillati</taxon>
        <taxon>Actinomycetota</taxon>
        <taxon>Actinomycetes</taxon>
        <taxon>Micrococcales</taxon>
        <taxon>Beutenbergiaceae</taxon>
        <taxon>Serinibacter</taxon>
    </lineage>
</organism>
<evidence type="ECO:0000256" key="10">
    <source>
        <dbReference type="ARBA" id="ARBA00023186"/>
    </source>
</evidence>
<feature type="transmembrane region" description="Helical" evidence="18">
    <location>
        <begin position="7"/>
        <end position="29"/>
    </location>
</feature>
<dbReference type="AlphaFoldDB" id="A0A2U1ZVV8"/>
<evidence type="ECO:0000256" key="9">
    <source>
        <dbReference type="ARBA" id="ARBA00023136"/>
    </source>
</evidence>
<keyword evidence="9 18" id="KW-0472">Membrane</keyword>
<evidence type="ECO:0000256" key="5">
    <source>
        <dbReference type="ARBA" id="ARBA00022475"/>
    </source>
</evidence>
<proteinExistence type="inferred from homology"/>
<evidence type="ECO:0000256" key="1">
    <source>
        <dbReference type="ARBA" id="ARBA00004651"/>
    </source>
</evidence>
<dbReference type="Pfam" id="PF02096">
    <property type="entry name" value="60KD_IMP"/>
    <property type="match status" value="1"/>
</dbReference>
<keyword evidence="4" id="KW-0813">Transport</keyword>
<protein>
    <recommendedName>
        <fullName evidence="3">Membrane protein insertase YidC</fullName>
    </recommendedName>
    <alternativeName>
        <fullName evidence="15">Foldase YidC</fullName>
    </alternativeName>
    <alternativeName>
        <fullName evidence="14">Membrane integrase YidC</fullName>
    </alternativeName>
    <alternativeName>
        <fullName evidence="13">Membrane protein YidC</fullName>
    </alternativeName>
</protein>
<evidence type="ECO:0000256" key="3">
    <source>
        <dbReference type="ARBA" id="ARBA00015325"/>
    </source>
</evidence>
<dbReference type="EMBL" id="PYHR01000002">
    <property type="protein sequence ID" value="PWD51125.1"/>
    <property type="molecule type" value="Genomic_DNA"/>
</dbReference>
<dbReference type="OrthoDB" id="9780552at2"/>
<name>A0A2U1ZVV8_9MICO</name>
<keyword evidence="7" id="KW-0653">Protein transport</keyword>
<evidence type="ECO:0000256" key="4">
    <source>
        <dbReference type="ARBA" id="ARBA00022448"/>
    </source>
</evidence>
<keyword evidence="6 16" id="KW-0812">Transmembrane</keyword>
<dbReference type="PANTHER" id="PTHR12428">
    <property type="entry name" value="OXA1"/>
    <property type="match status" value="1"/>
</dbReference>
<dbReference type="InterPro" id="IPR047196">
    <property type="entry name" value="YidC_ALB_C"/>
</dbReference>
<feature type="transmembrane region" description="Helical" evidence="18">
    <location>
        <begin position="35"/>
        <end position="58"/>
    </location>
</feature>
<evidence type="ECO:0000256" key="2">
    <source>
        <dbReference type="ARBA" id="ARBA00010527"/>
    </source>
</evidence>
<keyword evidence="8 18" id="KW-1133">Transmembrane helix</keyword>
<feature type="transmembrane region" description="Helical" evidence="18">
    <location>
        <begin position="219"/>
        <end position="243"/>
    </location>
</feature>
<evidence type="ECO:0000256" key="13">
    <source>
        <dbReference type="ARBA" id="ARBA00031538"/>
    </source>
</evidence>
<dbReference type="PANTHER" id="PTHR12428:SF65">
    <property type="entry name" value="CYTOCHROME C OXIDASE ASSEMBLY PROTEIN COX18, MITOCHONDRIAL"/>
    <property type="match status" value="1"/>
</dbReference>
<feature type="region of interest" description="Disordered" evidence="17">
    <location>
        <begin position="274"/>
        <end position="370"/>
    </location>
</feature>
<evidence type="ECO:0000259" key="19">
    <source>
        <dbReference type="Pfam" id="PF02096"/>
    </source>
</evidence>
<sequence length="370" mass="41038">MDWFDTILTPIMWVVAWIMVNAHSVFVSLGMDASGWSWILSIVVLVIIIRILLIPLFVRQIRASRGMQIVQPEIQKLQKKYKGKTDPASRQAMQQEMMAIYRGAGTNPFASCLPILAQSPIFFALFRVLYQLPQIANETRGPIGPMTAALANEAENSTLFGAPLSSTFLMQGATAQVRVVTVILILAMCATQFLTQRQLTMKNMPASALDNPMARQQKMLMYIFPLIFAVTGVNFPIGVLIYWTTTNLWSMGQQFYVIRRNPAPGSEAETAMLERKARKAARRGTTLEDEAHAEGGVDVITDAPVRGQRQQPVGKDRAKRKGLRPSETAGPSPLEDEVVEDAPVAEPVEDAVLEDKPSATLSNPRKRKKK</sequence>
<evidence type="ECO:0000256" key="16">
    <source>
        <dbReference type="RuleBase" id="RU003945"/>
    </source>
</evidence>
<evidence type="ECO:0000256" key="11">
    <source>
        <dbReference type="ARBA" id="ARBA00025034"/>
    </source>
</evidence>
<dbReference type="InterPro" id="IPR028055">
    <property type="entry name" value="YidC/Oxa/ALB_C"/>
</dbReference>
<gene>
    <name evidence="20" type="ORF">C8046_11190</name>
</gene>
<comment type="caution">
    <text evidence="20">The sequence shown here is derived from an EMBL/GenBank/DDBJ whole genome shotgun (WGS) entry which is preliminary data.</text>
</comment>
<evidence type="ECO:0000313" key="21">
    <source>
        <dbReference type="Proteomes" id="UP000245166"/>
    </source>
</evidence>
<dbReference type="InterPro" id="IPR001708">
    <property type="entry name" value="YidC/ALB3/OXA1/COX18"/>
</dbReference>
<dbReference type="NCBIfam" id="TIGR03592">
    <property type="entry name" value="yidC_oxa1_cterm"/>
    <property type="match status" value="1"/>
</dbReference>
<evidence type="ECO:0000256" key="17">
    <source>
        <dbReference type="SAM" id="MobiDB-lite"/>
    </source>
</evidence>
<comment type="function">
    <text evidence="11">Required for the insertion and/or proper folding and/or complex formation of integral membrane proteins into the membrane. Involved in integration of membrane proteins that insert both dependently and independently of the Sec translocase complex, as well as at least some lipoproteins. Aids folding of multispanning membrane proteins.</text>
</comment>
<comment type="subunit">
    <text evidence="12">Interacts with the Sec translocase complex via SecD. Specifically interacts with transmembrane segments of nascent integral membrane proteins during membrane integration.</text>
</comment>
<keyword evidence="10" id="KW-0143">Chaperone</keyword>
<dbReference type="GO" id="GO:0005886">
    <property type="term" value="C:plasma membrane"/>
    <property type="evidence" value="ECO:0007669"/>
    <property type="project" value="UniProtKB-SubCell"/>
</dbReference>
<evidence type="ECO:0000256" key="6">
    <source>
        <dbReference type="ARBA" id="ARBA00022692"/>
    </source>
</evidence>
<evidence type="ECO:0000256" key="8">
    <source>
        <dbReference type="ARBA" id="ARBA00022989"/>
    </source>
</evidence>
<evidence type="ECO:0000256" key="18">
    <source>
        <dbReference type="SAM" id="Phobius"/>
    </source>
</evidence>